<sequence>LVCSCLAKETHFLLSYTLLLCQSEGHTKSLAIDFADRWQLLRTVHFSMC</sequence>
<accession>A0ABN9CT05</accession>
<gene>
    <name evidence="1" type="ORF">SPARVUS_LOCUS5700278</name>
</gene>
<evidence type="ECO:0000313" key="1">
    <source>
        <dbReference type="EMBL" id="CAI9563113.1"/>
    </source>
</evidence>
<comment type="caution">
    <text evidence="1">The sequence shown here is derived from an EMBL/GenBank/DDBJ whole genome shotgun (WGS) entry which is preliminary data.</text>
</comment>
<name>A0ABN9CT05_9NEOB</name>
<evidence type="ECO:0000313" key="2">
    <source>
        <dbReference type="Proteomes" id="UP001162483"/>
    </source>
</evidence>
<organism evidence="1 2">
    <name type="scientific">Staurois parvus</name>
    <dbReference type="NCBI Taxonomy" id="386267"/>
    <lineage>
        <taxon>Eukaryota</taxon>
        <taxon>Metazoa</taxon>
        <taxon>Chordata</taxon>
        <taxon>Craniata</taxon>
        <taxon>Vertebrata</taxon>
        <taxon>Euteleostomi</taxon>
        <taxon>Amphibia</taxon>
        <taxon>Batrachia</taxon>
        <taxon>Anura</taxon>
        <taxon>Neobatrachia</taxon>
        <taxon>Ranoidea</taxon>
        <taxon>Ranidae</taxon>
        <taxon>Staurois</taxon>
    </lineage>
</organism>
<proteinExistence type="predicted"/>
<feature type="non-terminal residue" evidence="1">
    <location>
        <position position="1"/>
    </location>
</feature>
<dbReference type="Proteomes" id="UP001162483">
    <property type="component" value="Unassembled WGS sequence"/>
</dbReference>
<reference evidence="1" key="1">
    <citation type="submission" date="2023-05" db="EMBL/GenBank/DDBJ databases">
        <authorList>
            <person name="Stuckert A."/>
        </authorList>
    </citation>
    <scope>NUCLEOTIDE SEQUENCE</scope>
</reference>
<protein>
    <submittedName>
        <fullName evidence="1">Uncharacterized protein</fullName>
    </submittedName>
</protein>
<keyword evidence="2" id="KW-1185">Reference proteome</keyword>
<dbReference type="EMBL" id="CATNWA010012270">
    <property type="protein sequence ID" value="CAI9563113.1"/>
    <property type="molecule type" value="Genomic_DNA"/>
</dbReference>